<dbReference type="AlphaFoldDB" id="H2ZL92"/>
<name>H2ZL92_CIOSA</name>
<dbReference type="GeneTree" id="ENSGT00940000156608"/>
<dbReference type="Gene3D" id="3.30.830.10">
    <property type="entry name" value="Metalloenzyme, LuxS/M16 peptidase-like"/>
    <property type="match status" value="2"/>
</dbReference>
<dbReference type="GO" id="GO:0046872">
    <property type="term" value="F:metal ion binding"/>
    <property type="evidence" value="ECO:0007669"/>
    <property type="project" value="UniProtKB-KW"/>
</dbReference>
<reference evidence="20" key="2">
    <citation type="submission" date="2025-08" db="UniProtKB">
        <authorList>
            <consortium name="Ensembl"/>
        </authorList>
    </citation>
    <scope>IDENTIFICATION</scope>
</reference>
<comment type="cofactor">
    <cofactor evidence="2">
        <name>Zn(2+)</name>
        <dbReference type="ChEBI" id="CHEBI:29105"/>
    </cofactor>
</comment>
<proteinExistence type="inferred from homology"/>
<evidence type="ECO:0000313" key="21">
    <source>
        <dbReference type="Proteomes" id="UP000007875"/>
    </source>
</evidence>
<dbReference type="PANTHER" id="PTHR11851:SF149">
    <property type="entry name" value="GH01077P"/>
    <property type="match status" value="1"/>
</dbReference>
<keyword evidence="14" id="KW-0496">Mitochondrion</keyword>
<evidence type="ECO:0000256" key="7">
    <source>
        <dbReference type="ARBA" id="ARBA00020510"/>
    </source>
</evidence>
<dbReference type="Ensembl" id="ENSCSAVT00000018558.1">
    <property type="protein sequence ID" value="ENSCSAVP00000018358.1"/>
    <property type="gene ID" value="ENSCSAVG00000010777.1"/>
</dbReference>
<dbReference type="Pfam" id="PF05193">
    <property type="entry name" value="Peptidase_M16_C"/>
    <property type="match status" value="1"/>
</dbReference>
<dbReference type="FunFam" id="3.30.830.10:FF:000002">
    <property type="entry name" value="Mitochondrial-processing peptidase subunit beta"/>
    <property type="match status" value="1"/>
</dbReference>
<feature type="domain" description="Peptidase M16 C-terminal" evidence="19">
    <location>
        <begin position="182"/>
        <end position="374"/>
    </location>
</feature>
<keyword evidence="8" id="KW-0645">Protease</keyword>
<evidence type="ECO:0000256" key="10">
    <source>
        <dbReference type="ARBA" id="ARBA00022801"/>
    </source>
</evidence>
<organism evidence="20 21">
    <name type="scientific">Ciona savignyi</name>
    <name type="common">Pacific transparent sea squirt</name>
    <dbReference type="NCBI Taxonomy" id="51511"/>
    <lineage>
        <taxon>Eukaryota</taxon>
        <taxon>Metazoa</taxon>
        <taxon>Chordata</taxon>
        <taxon>Tunicata</taxon>
        <taxon>Ascidiacea</taxon>
        <taxon>Phlebobranchia</taxon>
        <taxon>Cionidae</taxon>
        <taxon>Ciona</taxon>
    </lineage>
</organism>
<dbReference type="InterPro" id="IPR011765">
    <property type="entry name" value="Pept_M16_N"/>
</dbReference>
<dbReference type="Pfam" id="PF00675">
    <property type="entry name" value="Peptidase_M16"/>
    <property type="match status" value="1"/>
</dbReference>
<comment type="subcellular location">
    <subcellularLocation>
        <location evidence="3">Mitochondrion</location>
    </subcellularLocation>
</comment>
<dbReference type="Proteomes" id="UP000007875">
    <property type="component" value="Unassembled WGS sequence"/>
</dbReference>
<accession>H2ZL92</accession>
<evidence type="ECO:0000256" key="14">
    <source>
        <dbReference type="ARBA" id="ARBA00023128"/>
    </source>
</evidence>
<dbReference type="InterPro" id="IPR001431">
    <property type="entry name" value="Pept_M16_Zn_BS"/>
</dbReference>
<dbReference type="GO" id="GO:0004222">
    <property type="term" value="F:metalloendopeptidase activity"/>
    <property type="evidence" value="ECO:0007669"/>
    <property type="project" value="UniProtKB-EC"/>
</dbReference>
<dbReference type="InterPro" id="IPR007863">
    <property type="entry name" value="Peptidase_M16_C"/>
</dbReference>
<comment type="function">
    <text evidence="16">Catalytic subunit of the essential mitochondrial processing protease (MPP), which cleaves the mitochondrial sequence off newly imported precursors proteins. Preferentially, cleaves after an arginine at position P2. Required for PINK1 turnover by coupling PINK1 mitochondrial import and cleavage, which results in subsequent PINK1 proteolysis.</text>
</comment>
<feature type="domain" description="Peptidase M16 N-terminal" evidence="18">
    <location>
        <begin position="30"/>
        <end position="176"/>
    </location>
</feature>
<comment type="catalytic activity">
    <reaction evidence="1">
        <text>Release of N-terminal transit peptides from precursor proteins imported into the mitochondrion, typically with Arg in position P2.</text>
        <dbReference type="EC" id="3.4.24.64"/>
    </reaction>
</comment>
<evidence type="ECO:0000256" key="12">
    <source>
        <dbReference type="ARBA" id="ARBA00022946"/>
    </source>
</evidence>
<evidence type="ECO:0000256" key="2">
    <source>
        <dbReference type="ARBA" id="ARBA00001947"/>
    </source>
</evidence>
<comment type="similarity">
    <text evidence="4 17">Belongs to the peptidase M16 family.</text>
</comment>
<protein>
    <recommendedName>
        <fullName evidence="7">Mitochondrial-processing peptidase subunit beta</fullName>
        <ecNumber evidence="6">3.4.24.64</ecNumber>
    </recommendedName>
    <alternativeName>
        <fullName evidence="15">Beta-MPP</fullName>
    </alternativeName>
</protein>
<evidence type="ECO:0000313" key="20">
    <source>
        <dbReference type="Ensembl" id="ENSCSAVP00000018358.1"/>
    </source>
</evidence>
<reference evidence="20" key="3">
    <citation type="submission" date="2025-09" db="UniProtKB">
        <authorList>
            <consortium name="Ensembl"/>
        </authorList>
    </citation>
    <scope>IDENTIFICATION</scope>
</reference>
<evidence type="ECO:0000256" key="15">
    <source>
        <dbReference type="ARBA" id="ARBA00031018"/>
    </source>
</evidence>
<evidence type="ECO:0000256" key="8">
    <source>
        <dbReference type="ARBA" id="ARBA00022670"/>
    </source>
</evidence>
<keyword evidence="10" id="KW-0378">Hydrolase</keyword>
<keyword evidence="11" id="KW-0862">Zinc</keyword>
<dbReference type="EC" id="3.4.24.64" evidence="6"/>
<evidence type="ECO:0000256" key="9">
    <source>
        <dbReference type="ARBA" id="ARBA00022723"/>
    </source>
</evidence>
<comment type="subunit">
    <text evidence="5">Heterodimer of PMPCA (alpha) and PMPCB (beta) subunits, forming the mitochondrial processing protease (MPP) in which PMPCA is involved in substrate recognition and binding and PMPCB is the catalytic subunit.</text>
</comment>
<evidence type="ECO:0000256" key="16">
    <source>
        <dbReference type="ARBA" id="ARBA00045433"/>
    </source>
</evidence>
<evidence type="ECO:0000256" key="11">
    <source>
        <dbReference type="ARBA" id="ARBA00022833"/>
    </source>
</evidence>
<evidence type="ECO:0000259" key="19">
    <source>
        <dbReference type="Pfam" id="PF05193"/>
    </source>
</evidence>
<dbReference type="SUPFAM" id="SSF63411">
    <property type="entry name" value="LuxS/MPP-like metallohydrolase"/>
    <property type="match status" value="2"/>
</dbReference>
<dbReference type="InterPro" id="IPR050361">
    <property type="entry name" value="MPP/UQCRC_Complex"/>
</dbReference>
<keyword evidence="21" id="KW-1185">Reference proteome</keyword>
<dbReference type="MEROPS" id="M16.977"/>
<dbReference type="GO" id="GO:0006627">
    <property type="term" value="P:protein processing involved in protein targeting to mitochondrion"/>
    <property type="evidence" value="ECO:0007669"/>
    <property type="project" value="UniProtKB-ARBA"/>
</dbReference>
<evidence type="ECO:0000256" key="1">
    <source>
        <dbReference type="ARBA" id="ARBA00001098"/>
    </source>
</evidence>
<sequence>IFPRRMQSNQAAVKVNTPETRVTQLANGLRVASEDSGISTCTVGLWIDAGSRYETNENNGTAHFLEHMAFKGTANRSQLDLELEVENMGAHLNAYTSREQTVYYAKAFSKDLPRAVEILSDIIQNSTLGEAEIERERGVILREMEEIEQNQQEVVFDYLHSTAYQGTSLGLTILGPSENIKKINRDDLVKYIKQHYNPSRMVLAAAGGVEHDKLVNLAKEFFGTTNIKPIYSTIAIIFRHFEMLVYFIFNNFLLRHRNDHMPYVHVAMAVEGVGWEHPDTIPLMVANQIIGSWDRSSTNGAHFPNPLVRRMAREGLCVSFQSFNTLYTDTGLWGIYFVSDNENIYDCTIRVQDEWMRLCTELTDLEVSRATNTLLTNMALMLDGTTPICEDIGRQMLCYGRRIPWPEMARRIAYINVNDVKKVLGKYVWDACPAVASIGPTEALPDYSNIRAKMYKVFH</sequence>
<dbReference type="GO" id="GO:0005759">
    <property type="term" value="C:mitochondrial matrix"/>
    <property type="evidence" value="ECO:0007669"/>
    <property type="project" value="UniProtKB-ARBA"/>
</dbReference>
<keyword evidence="12" id="KW-0809">Transit peptide</keyword>
<evidence type="ECO:0000256" key="6">
    <source>
        <dbReference type="ARBA" id="ARBA00012299"/>
    </source>
</evidence>
<evidence type="ECO:0000256" key="13">
    <source>
        <dbReference type="ARBA" id="ARBA00023049"/>
    </source>
</evidence>
<keyword evidence="9" id="KW-0479">Metal-binding</keyword>
<dbReference type="FunFam" id="3.30.830.10:FF:000001">
    <property type="entry name" value="Mitochondrial-processing peptidase subunit beta, mitochondrial"/>
    <property type="match status" value="1"/>
</dbReference>
<evidence type="ECO:0000256" key="4">
    <source>
        <dbReference type="ARBA" id="ARBA00007261"/>
    </source>
</evidence>
<evidence type="ECO:0000256" key="17">
    <source>
        <dbReference type="RuleBase" id="RU004447"/>
    </source>
</evidence>
<reference evidence="21" key="1">
    <citation type="submission" date="2003-08" db="EMBL/GenBank/DDBJ databases">
        <authorList>
            <person name="Birren B."/>
            <person name="Nusbaum C."/>
            <person name="Abebe A."/>
            <person name="Abouelleil A."/>
            <person name="Adekoya E."/>
            <person name="Ait-zahra M."/>
            <person name="Allen N."/>
            <person name="Allen T."/>
            <person name="An P."/>
            <person name="Anderson M."/>
            <person name="Anderson S."/>
            <person name="Arachchi H."/>
            <person name="Armbruster J."/>
            <person name="Bachantsang P."/>
            <person name="Baldwin J."/>
            <person name="Barry A."/>
            <person name="Bayul T."/>
            <person name="Blitshsteyn B."/>
            <person name="Bloom T."/>
            <person name="Blye J."/>
            <person name="Boguslavskiy L."/>
            <person name="Borowsky M."/>
            <person name="Boukhgalter B."/>
            <person name="Brunache A."/>
            <person name="Butler J."/>
            <person name="Calixte N."/>
            <person name="Calvo S."/>
            <person name="Camarata J."/>
            <person name="Campo K."/>
            <person name="Chang J."/>
            <person name="Cheshatsang Y."/>
            <person name="Citroen M."/>
            <person name="Collymore A."/>
            <person name="Considine T."/>
            <person name="Cook A."/>
            <person name="Cooke P."/>
            <person name="Corum B."/>
            <person name="Cuomo C."/>
            <person name="David R."/>
            <person name="Dawoe T."/>
            <person name="Degray S."/>
            <person name="Dodge S."/>
            <person name="Dooley K."/>
            <person name="Dorje P."/>
            <person name="Dorjee K."/>
            <person name="Dorris L."/>
            <person name="Duffey N."/>
            <person name="Dupes A."/>
            <person name="Elkins T."/>
            <person name="Engels R."/>
            <person name="Erickson J."/>
            <person name="Farina A."/>
            <person name="Faro S."/>
            <person name="Ferreira P."/>
            <person name="Fischer H."/>
            <person name="Fitzgerald M."/>
            <person name="Foley K."/>
            <person name="Gage D."/>
            <person name="Galagan J."/>
            <person name="Gearin G."/>
            <person name="Gnerre S."/>
            <person name="Gnirke A."/>
            <person name="Goyette A."/>
            <person name="Graham J."/>
            <person name="Grandbois E."/>
            <person name="Gyaltsen K."/>
            <person name="Hafez N."/>
            <person name="Hagopian D."/>
            <person name="Hagos B."/>
            <person name="Hall J."/>
            <person name="Hatcher B."/>
            <person name="Heller A."/>
            <person name="Higgins H."/>
            <person name="Honan T."/>
            <person name="Horn A."/>
            <person name="Houde N."/>
            <person name="Hughes L."/>
            <person name="Hulme W."/>
            <person name="Husby E."/>
            <person name="Iliev I."/>
            <person name="Jaffe D."/>
            <person name="Jones C."/>
            <person name="Kamal M."/>
            <person name="Kamat A."/>
            <person name="Kamvysselis M."/>
            <person name="Karlsson E."/>
            <person name="Kells C."/>
            <person name="Kieu A."/>
            <person name="Kisner P."/>
            <person name="Kodira C."/>
            <person name="Kulbokas E."/>
            <person name="Labutti K."/>
            <person name="Lama D."/>
            <person name="Landers T."/>
            <person name="Leger J."/>
            <person name="Levine S."/>
            <person name="Lewis D."/>
            <person name="Lewis T."/>
            <person name="Lindblad-toh K."/>
            <person name="Liu X."/>
            <person name="Lokyitsang T."/>
            <person name="Lokyitsang Y."/>
            <person name="Lucien O."/>
            <person name="Lui A."/>
            <person name="Ma L.J."/>
            <person name="Mabbitt R."/>
            <person name="Macdonald J."/>
            <person name="Maclean C."/>
            <person name="Major J."/>
            <person name="Manning J."/>
            <person name="Marabella R."/>
            <person name="Maru K."/>
            <person name="Matthews C."/>
            <person name="Mauceli E."/>
            <person name="Mccarthy M."/>
            <person name="Mcdonough S."/>
            <person name="Mcghee T."/>
            <person name="Meldrim J."/>
            <person name="Meneus L."/>
            <person name="Mesirov J."/>
            <person name="Mihalev A."/>
            <person name="Mihova T."/>
            <person name="Mikkelsen T."/>
            <person name="Mlenga V."/>
            <person name="Moru K."/>
            <person name="Mozes J."/>
            <person name="Mulrain L."/>
            <person name="Munson G."/>
            <person name="Naylor J."/>
            <person name="Newes C."/>
            <person name="Nguyen C."/>
            <person name="Nguyen N."/>
            <person name="Nguyen T."/>
            <person name="Nicol R."/>
            <person name="Nielsen C."/>
            <person name="Nizzari M."/>
            <person name="Norbu C."/>
            <person name="Norbu N."/>
            <person name="O'donnell P."/>
            <person name="Okoawo O."/>
            <person name="O'leary S."/>
            <person name="Omotosho B."/>
            <person name="O'neill K."/>
            <person name="Osman S."/>
            <person name="Parker S."/>
            <person name="Perrin D."/>
            <person name="Phunkhang P."/>
            <person name="Piqani B."/>
            <person name="Purcell S."/>
            <person name="Rachupka T."/>
            <person name="Ramasamy U."/>
            <person name="Rameau R."/>
            <person name="Ray V."/>
            <person name="Raymond C."/>
            <person name="Retta R."/>
            <person name="Richardson S."/>
            <person name="Rise C."/>
            <person name="Rodriguez J."/>
            <person name="Rogers J."/>
            <person name="Rogov P."/>
            <person name="Rutman M."/>
            <person name="Schupbach R."/>
            <person name="Seaman C."/>
            <person name="Settipalli S."/>
            <person name="Sharpe T."/>
            <person name="Sheridan J."/>
            <person name="Sherpa N."/>
            <person name="Shi J."/>
            <person name="Smirnov S."/>
            <person name="Smith C."/>
            <person name="Sougnez C."/>
            <person name="Spencer B."/>
            <person name="Stalker J."/>
            <person name="Stange-thomann N."/>
            <person name="Stavropoulos S."/>
            <person name="Stetson K."/>
            <person name="Stone C."/>
            <person name="Stone S."/>
            <person name="Stubbs M."/>
            <person name="Talamas J."/>
            <person name="Tchuinga P."/>
            <person name="Tenzing P."/>
            <person name="Tesfaye S."/>
            <person name="Theodore J."/>
            <person name="Thoulutsang Y."/>
            <person name="Topham K."/>
            <person name="Towey S."/>
            <person name="Tsamla T."/>
            <person name="Tsomo N."/>
            <person name="Vallee D."/>
            <person name="Vassiliev H."/>
            <person name="Venkataraman V."/>
            <person name="Vinson J."/>
            <person name="Vo A."/>
            <person name="Wade C."/>
            <person name="Wang S."/>
            <person name="Wangchuk T."/>
            <person name="Wangdi T."/>
            <person name="Whittaker C."/>
            <person name="Wilkinson J."/>
            <person name="Wu Y."/>
            <person name="Wyman D."/>
            <person name="Yadav S."/>
            <person name="Yang S."/>
            <person name="Yang X."/>
            <person name="Yeager S."/>
            <person name="Yee E."/>
            <person name="Young G."/>
            <person name="Zainoun J."/>
            <person name="Zembeck L."/>
            <person name="Zimmer A."/>
            <person name="Zody M."/>
            <person name="Lander E."/>
        </authorList>
    </citation>
    <scope>NUCLEOTIDE SEQUENCE [LARGE SCALE GENOMIC DNA]</scope>
</reference>
<dbReference type="InterPro" id="IPR011249">
    <property type="entry name" value="Metalloenz_LuxS/M16"/>
</dbReference>
<dbReference type="PANTHER" id="PTHR11851">
    <property type="entry name" value="METALLOPROTEASE"/>
    <property type="match status" value="1"/>
</dbReference>
<evidence type="ECO:0000256" key="5">
    <source>
        <dbReference type="ARBA" id="ARBA00011587"/>
    </source>
</evidence>
<dbReference type="PROSITE" id="PS00143">
    <property type="entry name" value="INSULINASE"/>
    <property type="match status" value="1"/>
</dbReference>
<evidence type="ECO:0000259" key="18">
    <source>
        <dbReference type="Pfam" id="PF00675"/>
    </source>
</evidence>
<keyword evidence="13" id="KW-0482">Metalloprotease</keyword>
<evidence type="ECO:0000256" key="3">
    <source>
        <dbReference type="ARBA" id="ARBA00004173"/>
    </source>
</evidence>